<dbReference type="RefSeq" id="WP_283400918.1">
    <property type="nucleotide sequence ID" value="NZ_FXUB01000004.1"/>
</dbReference>
<reference evidence="3 4" key="1">
    <citation type="submission" date="2017-05" db="EMBL/GenBank/DDBJ databases">
        <authorList>
            <person name="Varghese N."/>
            <person name="Submissions S."/>
        </authorList>
    </citation>
    <scope>NUCLEOTIDE SEQUENCE [LARGE SCALE GENOMIC DNA]</scope>
    <source>
        <strain evidence="3 4">DSM 15522</strain>
    </source>
</reference>
<dbReference type="CDD" id="cd02971">
    <property type="entry name" value="PRX_family"/>
    <property type="match status" value="1"/>
</dbReference>
<keyword evidence="4" id="KW-1185">Reference proteome</keyword>
<comment type="caution">
    <text evidence="3">The sequence shown here is derived from an EMBL/GenBank/DDBJ whole genome shotgun (WGS) entry which is preliminary data.</text>
</comment>
<sequence length="204" mass="23131">MGILRLSLLIILICFSTAQADWYILIPKHLPKRREMPKNVPVPKIAPKKKNMKPYKVEVRKLLAPDFTVRTADLKKISLADLNGKKVVIAFVNNVYSPVSESLIYQLKQVAQKEKDTTVIVIDVNDADFAVLKRFKREMGLNKIHLTADSYVYKQFKSKLDKLEIPSLVIIDKYGFIRYLAKGINSSSVNLVGKEVSDILNSLA</sequence>
<dbReference type="Proteomes" id="UP001157911">
    <property type="component" value="Unassembled WGS sequence"/>
</dbReference>
<proteinExistence type="predicted"/>
<dbReference type="InterPro" id="IPR013766">
    <property type="entry name" value="Thioredoxin_domain"/>
</dbReference>
<dbReference type="SUPFAM" id="SSF52833">
    <property type="entry name" value="Thioredoxin-like"/>
    <property type="match status" value="1"/>
</dbReference>
<gene>
    <name evidence="3" type="ORF">SAMN06265339_1472</name>
</gene>
<dbReference type="Gene3D" id="3.40.30.10">
    <property type="entry name" value="Glutaredoxin"/>
    <property type="match status" value="1"/>
</dbReference>
<dbReference type="InterPro" id="IPR000866">
    <property type="entry name" value="AhpC/TSA"/>
</dbReference>
<evidence type="ECO:0000313" key="3">
    <source>
        <dbReference type="EMBL" id="SMP16035.1"/>
    </source>
</evidence>
<evidence type="ECO:0000256" key="1">
    <source>
        <dbReference type="ARBA" id="ARBA00023284"/>
    </source>
</evidence>
<dbReference type="InterPro" id="IPR036249">
    <property type="entry name" value="Thioredoxin-like_sf"/>
</dbReference>
<dbReference type="EMBL" id="FXUB01000004">
    <property type="protein sequence ID" value="SMP16035.1"/>
    <property type="molecule type" value="Genomic_DNA"/>
</dbReference>
<accession>A0ABY1NSV6</accession>
<dbReference type="Pfam" id="PF00578">
    <property type="entry name" value="AhpC-TSA"/>
    <property type="match status" value="1"/>
</dbReference>
<name>A0ABY1NSV6_9BACT</name>
<dbReference type="PANTHER" id="PTHR43110">
    <property type="entry name" value="THIOL PEROXIDASE"/>
    <property type="match status" value="1"/>
</dbReference>
<evidence type="ECO:0000313" key="4">
    <source>
        <dbReference type="Proteomes" id="UP001157911"/>
    </source>
</evidence>
<keyword evidence="1" id="KW-0676">Redox-active center</keyword>
<protein>
    <submittedName>
        <fullName evidence="3">Peroxiredoxin</fullName>
    </submittedName>
</protein>
<feature type="domain" description="Thioredoxin" evidence="2">
    <location>
        <begin position="58"/>
        <end position="204"/>
    </location>
</feature>
<dbReference type="PROSITE" id="PS51352">
    <property type="entry name" value="THIOREDOXIN_2"/>
    <property type="match status" value="1"/>
</dbReference>
<dbReference type="InterPro" id="IPR050455">
    <property type="entry name" value="Tpx_Peroxidase_subfamily"/>
</dbReference>
<dbReference type="PANTHER" id="PTHR43110:SF1">
    <property type="entry name" value="THIOL PEROXIDASE"/>
    <property type="match status" value="1"/>
</dbReference>
<evidence type="ECO:0000259" key="2">
    <source>
        <dbReference type="PROSITE" id="PS51352"/>
    </source>
</evidence>
<organism evidence="3 4">
    <name type="scientific">Desulfurobacterium pacificum</name>
    <dbReference type="NCBI Taxonomy" id="240166"/>
    <lineage>
        <taxon>Bacteria</taxon>
        <taxon>Pseudomonadati</taxon>
        <taxon>Aquificota</taxon>
        <taxon>Aquificia</taxon>
        <taxon>Desulfurobacteriales</taxon>
        <taxon>Desulfurobacteriaceae</taxon>
        <taxon>Desulfurobacterium</taxon>
    </lineage>
</organism>